<comment type="caution">
    <text evidence="1">The sequence shown here is derived from an EMBL/GenBank/DDBJ whole genome shotgun (WGS) entry which is preliminary data.</text>
</comment>
<gene>
    <name evidence="1" type="primary">jg1227</name>
    <name evidence="1" type="ORF">PAEG_LOCUS2956</name>
</gene>
<reference evidence="1" key="1">
    <citation type="submission" date="2022-03" db="EMBL/GenBank/DDBJ databases">
        <authorList>
            <person name="Lindestad O."/>
        </authorList>
    </citation>
    <scope>NUCLEOTIDE SEQUENCE</scope>
</reference>
<evidence type="ECO:0000313" key="1">
    <source>
        <dbReference type="EMBL" id="CAH2211119.1"/>
    </source>
</evidence>
<name>A0A8S4QM21_9NEOP</name>
<dbReference type="OrthoDB" id="7466345at2759"/>
<dbReference type="EMBL" id="CAKXAJ010009280">
    <property type="protein sequence ID" value="CAH2211119.1"/>
    <property type="molecule type" value="Genomic_DNA"/>
</dbReference>
<protein>
    <submittedName>
        <fullName evidence="1">Jg1227 protein</fullName>
    </submittedName>
</protein>
<dbReference type="Proteomes" id="UP000838756">
    <property type="component" value="Unassembled WGS sequence"/>
</dbReference>
<organism evidence="1 2">
    <name type="scientific">Pararge aegeria aegeria</name>
    <dbReference type="NCBI Taxonomy" id="348720"/>
    <lineage>
        <taxon>Eukaryota</taxon>
        <taxon>Metazoa</taxon>
        <taxon>Ecdysozoa</taxon>
        <taxon>Arthropoda</taxon>
        <taxon>Hexapoda</taxon>
        <taxon>Insecta</taxon>
        <taxon>Pterygota</taxon>
        <taxon>Neoptera</taxon>
        <taxon>Endopterygota</taxon>
        <taxon>Lepidoptera</taxon>
        <taxon>Glossata</taxon>
        <taxon>Ditrysia</taxon>
        <taxon>Papilionoidea</taxon>
        <taxon>Nymphalidae</taxon>
        <taxon>Satyrinae</taxon>
        <taxon>Satyrini</taxon>
        <taxon>Parargina</taxon>
        <taxon>Pararge</taxon>
    </lineage>
</organism>
<evidence type="ECO:0000313" key="2">
    <source>
        <dbReference type="Proteomes" id="UP000838756"/>
    </source>
</evidence>
<dbReference type="AlphaFoldDB" id="A0A8S4QM21"/>
<proteinExistence type="predicted"/>
<keyword evidence="2" id="KW-1185">Reference proteome</keyword>
<accession>A0A8S4QM21</accession>
<sequence>MDVGVTRCWNGSPVLVSAALVDPQRGGQTTLSASQVAVGSKRLRIVELGTPYKRSMSSSGRLSVDVMMMMMIALTANDNILRKSACQRDGIKRGVKTTYLPLASVVDYGLNPSHSEKRPVPYSGPVKD</sequence>